<proteinExistence type="inferred from homology"/>
<comment type="function">
    <text evidence="2">Catalyzes the reduction of dTDP-6-deoxy-L-lyxo-4-hexulose to yield dTDP-L-rhamnose.</text>
</comment>
<keyword evidence="5" id="KW-1185">Reference proteome</keyword>
<dbReference type="Gene3D" id="3.90.25.10">
    <property type="entry name" value="UDP-galactose 4-epimerase, domain 1"/>
    <property type="match status" value="1"/>
</dbReference>
<dbReference type="Gene3D" id="3.40.50.720">
    <property type="entry name" value="NAD(P)-binding Rossmann-like Domain"/>
    <property type="match status" value="1"/>
</dbReference>
<dbReference type="UniPathway" id="UPA00124"/>
<dbReference type="SUPFAM" id="SSF51735">
    <property type="entry name" value="NAD(P)-binding Rossmann-fold domains"/>
    <property type="match status" value="1"/>
</dbReference>
<evidence type="ECO:0000256" key="2">
    <source>
        <dbReference type="RuleBase" id="RU364082"/>
    </source>
</evidence>
<evidence type="ECO:0000259" key="3">
    <source>
        <dbReference type="Pfam" id="PF04321"/>
    </source>
</evidence>
<dbReference type="EC" id="1.1.1.133" evidence="2"/>
<dbReference type="EMBL" id="ABGD02000018">
    <property type="protein sequence ID" value="EDS10981.1"/>
    <property type="molecule type" value="Genomic_DNA"/>
</dbReference>
<dbReference type="GO" id="GO:0019305">
    <property type="term" value="P:dTDP-rhamnose biosynthetic process"/>
    <property type="evidence" value="ECO:0007669"/>
    <property type="project" value="UniProtKB-UniPathway"/>
</dbReference>
<comment type="pathway">
    <text evidence="2">Carbohydrate biosynthesis; dTDP-L-rhamnose biosynthesis.</text>
</comment>
<evidence type="ECO:0000313" key="4">
    <source>
        <dbReference type="EMBL" id="EDS10981.1"/>
    </source>
</evidence>
<feature type="domain" description="RmlD-like substrate binding" evidence="3">
    <location>
        <begin position="1"/>
        <end position="277"/>
    </location>
</feature>
<sequence length="283" mass="31404">MRVFVTGASGQLGYDVCKELTRRGIENRGVSVEDLDITDRKAVEAALENNRPDAVIHCAAYTAVDKAEDEAEQCWAVNVDGTRNLAVSCKAIGAKMLYISTDYVFPGLGKQFYEVTDAVNPTNVYGASKLAGELVVQSLLTDYFIVRISWVFGANGNNFIKTMLRLSKSNTELNVVCDQIGSPTYTADLAPLLCDMIRTDQFGLYHATNEGVCSWAEFAEEIFRCAGKEVKVNHILTEEYPTCAKRPLNSRLSKRMLSAQGFRPLPEWTNALRRYLIEIGEST</sequence>
<dbReference type="InterPro" id="IPR029903">
    <property type="entry name" value="RmlD-like-bd"/>
</dbReference>
<dbReference type="HOGENOM" id="CLU_045518_1_2_9"/>
<name>B0PBK6_9FIRM</name>
<gene>
    <name evidence="4" type="primary">rfbD</name>
    <name evidence="4" type="ORF">ANACOL_02162</name>
</gene>
<evidence type="ECO:0000256" key="1">
    <source>
        <dbReference type="ARBA" id="ARBA00010944"/>
    </source>
</evidence>
<dbReference type="GO" id="GO:0008831">
    <property type="term" value="F:dTDP-4-dehydrorhamnose reductase activity"/>
    <property type="evidence" value="ECO:0007669"/>
    <property type="project" value="UniProtKB-EC"/>
</dbReference>
<dbReference type="Pfam" id="PF04321">
    <property type="entry name" value="RmlD_sub_bind"/>
    <property type="match status" value="1"/>
</dbReference>
<reference evidence="4" key="2">
    <citation type="submission" date="2013-09" db="EMBL/GenBank/DDBJ databases">
        <title>Draft genome sequence of Anaerotruncus colihominis(DSM 17241).</title>
        <authorList>
            <person name="Sudarsanam P."/>
            <person name="Ley R."/>
            <person name="Guruge J."/>
            <person name="Turnbaugh P.J."/>
            <person name="Mahowald M."/>
            <person name="Liep D."/>
            <person name="Gordon J."/>
        </authorList>
    </citation>
    <scope>NUCLEOTIDE SEQUENCE</scope>
    <source>
        <strain evidence="4">DSM 17241</strain>
    </source>
</reference>
<dbReference type="InterPro" id="IPR005913">
    <property type="entry name" value="dTDP_dehydrorham_reduct"/>
</dbReference>
<dbReference type="InterPro" id="IPR036291">
    <property type="entry name" value="NAD(P)-bd_dom_sf"/>
</dbReference>
<evidence type="ECO:0000313" key="5">
    <source>
        <dbReference type="Proteomes" id="UP000003803"/>
    </source>
</evidence>
<dbReference type="GO" id="GO:0005829">
    <property type="term" value="C:cytosol"/>
    <property type="evidence" value="ECO:0007669"/>
    <property type="project" value="TreeGrafter"/>
</dbReference>
<comment type="similarity">
    <text evidence="1 2">Belongs to the dTDP-4-dehydrorhamnose reductase family.</text>
</comment>
<protein>
    <recommendedName>
        <fullName evidence="2">dTDP-4-dehydrorhamnose reductase</fullName>
        <ecNumber evidence="2">1.1.1.133</ecNumber>
    </recommendedName>
</protein>
<dbReference type="AlphaFoldDB" id="B0PBK6"/>
<dbReference type="Proteomes" id="UP000003803">
    <property type="component" value="Unassembled WGS sequence"/>
</dbReference>
<reference evidence="4" key="1">
    <citation type="submission" date="2007-11" db="EMBL/GenBank/DDBJ databases">
        <authorList>
            <person name="Fulton L."/>
            <person name="Clifton S."/>
            <person name="Fulton B."/>
            <person name="Xu J."/>
            <person name="Minx P."/>
            <person name="Pepin K.H."/>
            <person name="Johnson M."/>
            <person name="Thiruvilangam P."/>
            <person name="Bhonagiri V."/>
            <person name="Nash W.E."/>
            <person name="Mardis E.R."/>
            <person name="Wilson R.K."/>
        </authorList>
    </citation>
    <scope>NUCLEOTIDE SEQUENCE [LARGE SCALE GENOMIC DNA]</scope>
    <source>
        <strain evidence="4">DSM 17241</strain>
    </source>
</reference>
<dbReference type="PANTHER" id="PTHR10491:SF4">
    <property type="entry name" value="METHIONINE ADENOSYLTRANSFERASE 2 SUBUNIT BETA"/>
    <property type="match status" value="1"/>
</dbReference>
<dbReference type="CDD" id="cd05254">
    <property type="entry name" value="dTDP_HR_like_SDR_e"/>
    <property type="match status" value="1"/>
</dbReference>
<keyword evidence="2 4" id="KW-0560">Oxidoreductase</keyword>
<comment type="caution">
    <text evidence="4">The sequence shown here is derived from an EMBL/GenBank/DDBJ whole genome shotgun (WGS) entry which is preliminary data.</text>
</comment>
<accession>B0PBK6</accession>
<dbReference type="NCBIfam" id="TIGR01214">
    <property type="entry name" value="rmlD"/>
    <property type="match status" value="1"/>
</dbReference>
<dbReference type="PANTHER" id="PTHR10491">
    <property type="entry name" value="DTDP-4-DEHYDRORHAMNOSE REDUCTASE"/>
    <property type="match status" value="1"/>
</dbReference>
<keyword evidence="2" id="KW-0521">NADP</keyword>
<dbReference type="eggNOG" id="COG1091">
    <property type="taxonomic scope" value="Bacteria"/>
</dbReference>
<dbReference type="RefSeq" id="WP_006873080.1">
    <property type="nucleotide sequence ID" value="NZ_DS544171.1"/>
</dbReference>
<organism evidence="4 5">
    <name type="scientific">Anaerotruncus colihominis DSM 17241</name>
    <dbReference type="NCBI Taxonomy" id="445972"/>
    <lineage>
        <taxon>Bacteria</taxon>
        <taxon>Bacillati</taxon>
        <taxon>Bacillota</taxon>
        <taxon>Clostridia</taxon>
        <taxon>Eubacteriales</taxon>
        <taxon>Oscillospiraceae</taxon>
        <taxon>Anaerotruncus</taxon>
    </lineage>
</organism>